<dbReference type="EMBL" id="JAROCC010000004">
    <property type="protein sequence ID" value="MDN4607185.1"/>
    <property type="molecule type" value="Genomic_DNA"/>
</dbReference>
<dbReference type="SUPFAM" id="SSF56300">
    <property type="entry name" value="Metallo-dependent phosphatases"/>
    <property type="match status" value="1"/>
</dbReference>
<evidence type="ECO:0000313" key="5">
    <source>
        <dbReference type="Proteomes" id="UP001175097"/>
    </source>
</evidence>
<protein>
    <recommendedName>
        <fullName evidence="2">Phosphoesterase</fullName>
        <ecNumber evidence="2">3.1.4.-</ecNumber>
    </recommendedName>
</protein>
<dbReference type="InterPro" id="IPR029052">
    <property type="entry name" value="Metallo-depent_PP-like"/>
</dbReference>
<dbReference type="PANTHER" id="PTHR11124">
    <property type="entry name" value="VACUOLAR SORTING PROTEIN VPS29"/>
    <property type="match status" value="1"/>
</dbReference>
<evidence type="ECO:0000259" key="3">
    <source>
        <dbReference type="Pfam" id="PF12850"/>
    </source>
</evidence>
<proteinExistence type="inferred from homology"/>
<dbReference type="NCBIfam" id="TIGR00040">
    <property type="entry name" value="yfcE"/>
    <property type="match status" value="1"/>
</dbReference>
<keyword evidence="5" id="KW-1185">Reference proteome</keyword>
<reference evidence="4" key="1">
    <citation type="submission" date="2023-03" db="EMBL/GenBank/DDBJ databases">
        <title>MT1 and MT2 Draft Genomes of Novel Species.</title>
        <authorList>
            <person name="Venkateswaran K."/>
        </authorList>
    </citation>
    <scope>NUCLEOTIDE SEQUENCE</scope>
    <source>
        <strain evidence="4">F6_3S_P_2</strain>
    </source>
</reference>
<dbReference type="RefSeq" id="WP_301242732.1">
    <property type="nucleotide sequence ID" value="NZ_JAROCC010000004.1"/>
</dbReference>
<sequence>MKIVVMSDSHGDKETVAAVSALPADAIVHCGDSELSANDPLVGDIHIVKGNCDRDSRFPDSLFIEVGNKRMLIVHGHEHDCKRTLLPLFYSAKEQEADIVLFGHSHLYGAELQDGVLFVNPGSTLLPRAGKEPTFAEIEWDDVDSYKVSFKNMDFEIVNSVEIKKYLK</sequence>
<feature type="domain" description="Calcineurin-like phosphoesterase" evidence="3">
    <location>
        <begin position="1"/>
        <end position="141"/>
    </location>
</feature>
<dbReference type="EC" id="3.1.4.-" evidence="2"/>
<comment type="caution">
    <text evidence="4">The sequence shown here is derived from an EMBL/GenBank/DDBJ whole genome shotgun (WGS) entry which is preliminary data.</text>
</comment>
<evidence type="ECO:0000313" key="4">
    <source>
        <dbReference type="EMBL" id="MDN4607185.1"/>
    </source>
</evidence>
<comment type="similarity">
    <text evidence="1 2">Belongs to the metallophosphoesterase superfamily. YfcE family.</text>
</comment>
<organism evidence="4 5">
    <name type="scientific">Sporosarcina highlanderae</name>
    <dbReference type="NCBI Taxonomy" id="3035916"/>
    <lineage>
        <taxon>Bacteria</taxon>
        <taxon>Bacillati</taxon>
        <taxon>Bacillota</taxon>
        <taxon>Bacilli</taxon>
        <taxon>Bacillales</taxon>
        <taxon>Caryophanaceae</taxon>
        <taxon>Sporosarcina</taxon>
    </lineage>
</organism>
<name>A0ABT8JQ37_9BACL</name>
<dbReference type="Gene3D" id="3.60.21.10">
    <property type="match status" value="1"/>
</dbReference>
<evidence type="ECO:0000256" key="1">
    <source>
        <dbReference type="ARBA" id="ARBA00008950"/>
    </source>
</evidence>
<dbReference type="InterPro" id="IPR000979">
    <property type="entry name" value="Phosphodiesterase_MJ0936/Vps29"/>
</dbReference>
<comment type="cofactor">
    <cofactor evidence="2">
        <name>a divalent metal cation</name>
        <dbReference type="ChEBI" id="CHEBI:60240"/>
    </cofactor>
</comment>
<gene>
    <name evidence="4" type="ORF">P5G49_06775</name>
</gene>
<accession>A0ABT8JQ37</accession>
<evidence type="ECO:0000256" key="2">
    <source>
        <dbReference type="RuleBase" id="RU362039"/>
    </source>
</evidence>
<dbReference type="InterPro" id="IPR024654">
    <property type="entry name" value="Calcineurin-like_PHP_lpxH"/>
</dbReference>
<dbReference type="Pfam" id="PF12850">
    <property type="entry name" value="Metallophos_2"/>
    <property type="match status" value="1"/>
</dbReference>
<dbReference type="InterPro" id="IPR041802">
    <property type="entry name" value="MPP_YfcE"/>
</dbReference>
<dbReference type="CDD" id="cd00841">
    <property type="entry name" value="MPP_YfcE"/>
    <property type="match status" value="1"/>
</dbReference>
<keyword evidence="2" id="KW-0479">Metal-binding</keyword>
<dbReference type="Proteomes" id="UP001175097">
    <property type="component" value="Unassembled WGS sequence"/>
</dbReference>